<organism evidence="2 3">
    <name type="scientific">Gimesia chilikensis</name>
    <dbReference type="NCBI Taxonomy" id="2605989"/>
    <lineage>
        <taxon>Bacteria</taxon>
        <taxon>Pseudomonadati</taxon>
        <taxon>Planctomycetota</taxon>
        <taxon>Planctomycetia</taxon>
        <taxon>Planctomycetales</taxon>
        <taxon>Planctomycetaceae</taxon>
        <taxon>Gimesia</taxon>
    </lineage>
</organism>
<evidence type="ECO:0000313" key="3">
    <source>
        <dbReference type="Proteomes" id="UP000320421"/>
    </source>
</evidence>
<dbReference type="Proteomes" id="UP000320421">
    <property type="component" value="Chromosome"/>
</dbReference>
<dbReference type="Gene3D" id="2.60.450.10">
    <property type="entry name" value="Lipopolysaccharide (LPS) transport protein A like domain"/>
    <property type="match status" value="1"/>
</dbReference>
<gene>
    <name evidence="2" type="ORF">HG66A1_01670</name>
</gene>
<dbReference type="EMBL" id="CP036266">
    <property type="protein sequence ID" value="QDT18408.1"/>
    <property type="molecule type" value="Genomic_DNA"/>
</dbReference>
<reference evidence="2 3" key="1">
    <citation type="submission" date="2019-02" db="EMBL/GenBank/DDBJ databases">
        <title>Deep-cultivation of Planctomycetes and their phenomic and genomic characterization uncovers novel biology.</title>
        <authorList>
            <person name="Wiegand S."/>
            <person name="Jogler M."/>
            <person name="Boedeker C."/>
            <person name="Pinto D."/>
            <person name="Vollmers J."/>
            <person name="Rivas-Marin E."/>
            <person name="Kohn T."/>
            <person name="Peeters S.H."/>
            <person name="Heuer A."/>
            <person name="Rast P."/>
            <person name="Oberbeckmann S."/>
            <person name="Bunk B."/>
            <person name="Jeske O."/>
            <person name="Meyerdierks A."/>
            <person name="Storesund J.E."/>
            <person name="Kallscheuer N."/>
            <person name="Luecker S."/>
            <person name="Lage O.M."/>
            <person name="Pohl T."/>
            <person name="Merkel B.J."/>
            <person name="Hornburger P."/>
            <person name="Mueller R.-W."/>
            <person name="Bruemmer F."/>
            <person name="Labrenz M."/>
            <person name="Spormann A.M."/>
            <person name="Op den Camp H."/>
            <person name="Overmann J."/>
            <person name="Amann R."/>
            <person name="Jetten M.S.M."/>
            <person name="Mascher T."/>
            <person name="Medema M.H."/>
            <person name="Devos D.P."/>
            <person name="Kaster A.-K."/>
            <person name="Ovreas L."/>
            <person name="Rohde M."/>
            <person name="Galperin M.Y."/>
            <person name="Jogler C."/>
        </authorList>
    </citation>
    <scope>NUCLEOTIDE SEQUENCE [LARGE SCALE GENOMIC DNA]</scope>
    <source>
        <strain evidence="2 3">HG66A1</strain>
    </source>
</reference>
<dbReference type="RefSeq" id="WP_145179905.1">
    <property type="nucleotide sequence ID" value="NZ_CP036266.1"/>
</dbReference>
<evidence type="ECO:0000256" key="1">
    <source>
        <dbReference type="SAM" id="MobiDB-lite"/>
    </source>
</evidence>
<accession>A0A517PGB7</accession>
<evidence type="ECO:0000313" key="2">
    <source>
        <dbReference type="EMBL" id="QDT18408.1"/>
    </source>
</evidence>
<sequence>MTATIRYNRNGLFDRLIANRTLLTWVTMLSLTGSYLVYAQVLQQVINGTVVRQEFPEEVFQSPEYASANNEHAKTYLPEIPWAADARYQFKDENVFIYTERWQQEEEKRAARLKPFAMLMFDPKKKDSEKPFALMSEEALIRFEQPFGIKQTDPGHMIAGSLEGFVKITGPNGLIIYGRNFFYDESSMNIWSDSEVRFAYEEHRGRARGIEMKLIPAAVKPKELKPAADGIREIVLRRDVYMELALKQDKEHASNNRSRFAKVKSAGSFTFNLETNQGTFHKDVRVYHPTGPQHADTLDCDQLQLQFVRKEDPDNPTPEADKKPGHASGKLQFQELVATGENVALVSQENQFSGRMTRLSYNEATKTIVLTDERSVEIYQQASKLECPKITIHQDDEGRVETVLCEGAGKVDYVDPSTGQLTVAAQWAKLMKKSRDPETQLDMVELEQQCIIRQPAEEFALAAQQIRLWLKGDLGALKQKDMLQQDRQENAKKTAQKVDPHKMIATQDVAIYSPQLRGKTKRLEVWFDEATVPTSAPNAPVSKSVAPQKSAIQPAAFAVDDTPAGQQGGRAPLGPEKKEPEPVMVVSDLIKLRMQKDEAGKAEVSEVWTEGNVSVKQLNETQKQPMHITGNQMHIQNKGENDQVLHVMGTPAKINGGESQIEGDDIFLYRLANRAEVQGKGLLLLPVKGGKKSAAGLLSGAEGITQERGLTGEVQEQGNDQENLLEIHWDQEMVFDGITANFFGKVRTNMGDNRLRCQEMEVILSDRVSFTEKQPEGQKPTVHFITCRDGVEVESNEYQDNRLIGIRRASFWQMNVDKKTGNAEARGPGWLILWRRENSKESNPESRVSQANLPQKTDTDSWNYTRIDFNGKMSGNVSQQSTTFDDRVQITYGGVKRPLDTINPDQLPPNAGWMRSNSLKLIQHDIEGQKKKFISMLAKGNAELEGNALVKNKKTPTNQSFIARADTISYDESKDLYMMRSFGNRKATIRRYSRTGKTPSAPNQAQQIEFAPSYDRVTLHGVTGLQGLP</sequence>
<proteinExistence type="predicted"/>
<dbReference type="OrthoDB" id="208320at2"/>
<feature type="region of interest" description="Disordered" evidence="1">
    <location>
        <begin position="558"/>
        <end position="580"/>
    </location>
</feature>
<dbReference type="AlphaFoldDB" id="A0A517PGB7"/>
<feature type="region of interest" description="Disordered" evidence="1">
    <location>
        <begin position="841"/>
        <end position="860"/>
    </location>
</feature>
<feature type="compositionally biased region" description="Polar residues" evidence="1">
    <location>
        <begin position="845"/>
        <end position="860"/>
    </location>
</feature>
<name>A0A517PGB7_9PLAN</name>
<protein>
    <submittedName>
        <fullName evidence="2">OstA-like protein</fullName>
    </submittedName>
</protein>
<keyword evidence="3" id="KW-1185">Reference proteome</keyword>